<dbReference type="SUPFAM" id="SSF56954">
    <property type="entry name" value="Outer membrane efflux proteins (OEP)"/>
    <property type="match status" value="1"/>
</dbReference>
<evidence type="ECO:0000256" key="3">
    <source>
        <dbReference type="ARBA" id="ARBA00022448"/>
    </source>
</evidence>
<evidence type="ECO:0000256" key="8">
    <source>
        <dbReference type="SAM" id="SignalP"/>
    </source>
</evidence>
<dbReference type="RefSeq" id="WP_369330432.1">
    <property type="nucleotide sequence ID" value="NZ_JAULBC010000005.1"/>
</dbReference>
<keyword evidence="3" id="KW-0813">Transport</keyword>
<evidence type="ECO:0000256" key="1">
    <source>
        <dbReference type="ARBA" id="ARBA00004442"/>
    </source>
</evidence>
<dbReference type="Proteomes" id="UP001560573">
    <property type="component" value="Unassembled WGS sequence"/>
</dbReference>
<keyword evidence="5" id="KW-0812">Transmembrane</keyword>
<comment type="caution">
    <text evidence="9">The sequence shown here is derived from an EMBL/GenBank/DDBJ whole genome shotgun (WGS) entry which is preliminary data.</text>
</comment>
<proteinExistence type="inferred from homology"/>
<keyword evidence="4" id="KW-1134">Transmembrane beta strand</keyword>
<sequence>MQYLKRIGTVCLFSATAFMSVAQSPQAVPASQTSQETAYHEFSVQQCVEYARKNNVQVKNALIDYKIQQQTNRGITATALPQVNGSVGTNFFPNVPVQVFPNFIAMGTYGVLEHEGVKNGSGQPITSPADFGYISAAFGTKWNASAGVTLSQILFDGQVFVGLQARKASLDYQMKNFEVTDENIRTNIYKVYYQLVVSKTQMEQIDANITRTAKLYNDTKAMHANGFTEQLDVDRAAVQLANLETQKLTTQRTIDNGYLGLKYLIGMPIQDSIVLTDKITEDNIRKGLLEDSTFQYSDRKDYQLLEQVNILNDYNVKRYKYMYLPSANLTSQFAKQAYRGQFDFIGKGDWFTTWFIGLNINIPIFDGMTKAANVQKAKLQAEQTHNQMEYLKLNIDTDVETARNKFRAAIITLENQRNNMKLAEQVYNQSRKKYEAGLGSTTDITNSQTDLINAQTNFINALYDAVIAKIDYTKAIGKLP</sequence>
<gene>
    <name evidence="9" type="ORF">QTN47_16065</name>
</gene>
<evidence type="ECO:0000256" key="2">
    <source>
        <dbReference type="ARBA" id="ARBA00007613"/>
    </source>
</evidence>
<comment type="subcellular location">
    <subcellularLocation>
        <location evidence="1">Cell outer membrane</location>
    </subcellularLocation>
</comment>
<evidence type="ECO:0000256" key="4">
    <source>
        <dbReference type="ARBA" id="ARBA00022452"/>
    </source>
</evidence>
<organism evidence="9 10">
    <name type="scientific">Danxiaibacter flavus</name>
    <dbReference type="NCBI Taxonomy" id="3049108"/>
    <lineage>
        <taxon>Bacteria</taxon>
        <taxon>Pseudomonadati</taxon>
        <taxon>Bacteroidota</taxon>
        <taxon>Chitinophagia</taxon>
        <taxon>Chitinophagales</taxon>
        <taxon>Chitinophagaceae</taxon>
        <taxon>Danxiaibacter</taxon>
    </lineage>
</organism>
<evidence type="ECO:0000256" key="6">
    <source>
        <dbReference type="ARBA" id="ARBA00023136"/>
    </source>
</evidence>
<dbReference type="InterPro" id="IPR003423">
    <property type="entry name" value="OMP_efflux"/>
</dbReference>
<reference evidence="9 10" key="1">
    <citation type="submission" date="2023-07" db="EMBL/GenBank/DDBJ databases">
        <authorList>
            <person name="Lian W.-H."/>
        </authorList>
    </citation>
    <scope>NUCLEOTIDE SEQUENCE [LARGE SCALE GENOMIC DNA]</scope>
    <source>
        <strain evidence="9 10">SYSU DXS3180</strain>
    </source>
</reference>
<keyword evidence="10" id="KW-1185">Reference proteome</keyword>
<dbReference type="PANTHER" id="PTHR30026">
    <property type="entry name" value="OUTER MEMBRANE PROTEIN TOLC"/>
    <property type="match status" value="1"/>
</dbReference>
<keyword evidence="7" id="KW-0998">Cell outer membrane</keyword>
<feature type="signal peptide" evidence="8">
    <location>
        <begin position="1"/>
        <end position="22"/>
    </location>
</feature>
<dbReference type="PANTHER" id="PTHR30026:SF20">
    <property type="entry name" value="OUTER MEMBRANE PROTEIN TOLC"/>
    <property type="match status" value="1"/>
</dbReference>
<feature type="chain" id="PRO_5046908477" evidence="8">
    <location>
        <begin position="23"/>
        <end position="480"/>
    </location>
</feature>
<protein>
    <submittedName>
        <fullName evidence="9">TolC family protein</fullName>
    </submittedName>
</protein>
<evidence type="ECO:0000256" key="5">
    <source>
        <dbReference type="ARBA" id="ARBA00022692"/>
    </source>
</evidence>
<dbReference type="Pfam" id="PF02321">
    <property type="entry name" value="OEP"/>
    <property type="match status" value="1"/>
</dbReference>
<comment type="similarity">
    <text evidence="2">Belongs to the outer membrane factor (OMF) (TC 1.B.17) family.</text>
</comment>
<dbReference type="Gene3D" id="1.20.1600.10">
    <property type="entry name" value="Outer membrane efflux proteins (OEP)"/>
    <property type="match status" value="1"/>
</dbReference>
<name>A0ABV3ZIP7_9BACT</name>
<evidence type="ECO:0000313" key="10">
    <source>
        <dbReference type="Proteomes" id="UP001560573"/>
    </source>
</evidence>
<evidence type="ECO:0000313" key="9">
    <source>
        <dbReference type="EMBL" id="MEX6689024.1"/>
    </source>
</evidence>
<keyword evidence="6" id="KW-0472">Membrane</keyword>
<accession>A0ABV3ZIP7</accession>
<evidence type="ECO:0000256" key="7">
    <source>
        <dbReference type="ARBA" id="ARBA00023237"/>
    </source>
</evidence>
<dbReference type="InterPro" id="IPR051906">
    <property type="entry name" value="TolC-like"/>
</dbReference>
<dbReference type="EMBL" id="JAULBC010000005">
    <property type="protein sequence ID" value="MEX6689024.1"/>
    <property type="molecule type" value="Genomic_DNA"/>
</dbReference>
<keyword evidence="8" id="KW-0732">Signal</keyword>